<comment type="caution">
    <text evidence="1">The sequence shown here is derived from an EMBL/GenBank/DDBJ whole genome shotgun (WGS) entry which is preliminary data.</text>
</comment>
<dbReference type="OrthoDB" id="9787428at2"/>
<dbReference type="RefSeq" id="WP_116517013.1">
    <property type="nucleotide sequence ID" value="NZ_JACCEX010000001.1"/>
</dbReference>
<accession>A0A2U1CP62</accession>
<dbReference type="CDD" id="cd05018">
    <property type="entry name" value="CoxG"/>
    <property type="match status" value="1"/>
</dbReference>
<dbReference type="PANTHER" id="PTHR38588:SF1">
    <property type="entry name" value="BLL0334 PROTEIN"/>
    <property type="match status" value="1"/>
</dbReference>
<reference evidence="1 2" key="1">
    <citation type="submission" date="2018-04" db="EMBL/GenBank/DDBJ databases">
        <title>Genomic Encyclopedia of Type Strains, Phase IV (KMG-IV): sequencing the most valuable type-strain genomes for metagenomic binning, comparative biology and taxonomic classification.</title>
        <authorList>
            <person name="Goeker M."/>
        </authorList>
    </citation>
    <scope>NUCLEOTIDE SEQUENCE [LARGE SCALE GENOMIC DNA]</scope>
    <source>
        <strain evidence="1 2">DSM 10065</strain>
    </source>
</reference>
<dbReference type="AlphaFoldDB" id="A0A2U1CP62"/>
<sequence>MQLTNEQTLSAPLQQVWDALNDTAILQACIPGCETLTLVEANRYELQILAAIGPVKARFKGKLQLSDLQPPKSYTIQFEGQGGAAGHGKGAATVLLKPQDPDTTILHYTATATVGGKIAQIGQRLVDMAAQRMAAEFFSNFEKALQPVGEPLQSVQASPPAANEAKPSLPARFRQWWLRLFRKKK</sequence>
<evidence type="ECO:0000313" key="1">
    <source>
        <dbReference type="EMBL" id="PVY67682.1"/>
    </source>
</evidence>
<evidence type="ECO:0008006" key="3">
    <source>
        <dbReference type="Google" id="ProtNLM"/>
    </source>
</evidence>
<dbReference type="Proteomes" id="UP000246145">
    <property type="component" value="Unassembled WGS sequence"/>
</dbReference>
<protein>
    <recommendedName>
        <fullName evidence="3">Carbon monoxide dehydrogenase subunit G</fullName>
    </recommendedName>
</protein>
<dbReference type="InterPro" id="IPR023393">
    <property type="entry name" value="START-like_dom_sf"/>
</dbReference>
<organism evidence="1 2">
    <name type="scientific">Pusillimonas noertemannii</name>
    <dbReference type="NCBI Taxonomy" id="305977"/>
    <lineage>
        <taxon>Bacteria</taxon>
        <taxon>Pseudomonadati</taxon>
        <taxon>Pseudomonadota</taxon>
        <taxon>Betaproteobacteria</taxon>
        <taxon>Burkholderiales</taxon>
        <taxon>Alcaligenaceae</taxon>
        <taxon>Pusillimonas</taxon>
    </lineage>
</organism>
<dbReference type="Pfam" id="PF06240">
    <property type="entry name" value="COXG"/>
    <property type="match status" value="1"/>
</dbReference>
<name>A0A2U1CP62_9BURK</name>
<evidence type="ECO:0000313" key="2">
    <source>
        <dbReference type="Proteomes" id="UP000246145"/>
    </source>
</evidence>
<dbReference type="SUPFAM" id="SSF55961">
    <property type="entry name" value="Bet v1-like"/>
    <property type="match status" value="1"/>
</dbReference>
<proteinExistence type="predicted"/>
<gene>
    <name evidence="1" type="ORF">C7440_0065</name>
</gene>
<keyword evidence="2" id="KW-1185">Reference proteome</keyword>
<dbReference type="InterPro" id="IPR010419">
    <property type="entry name" value="CO_DH_gsu"/>
</dbReference>
<dbReference type="EMBL" id="QEKO01000001">
    <property type="protein sequence ID" value="PVY67682.1"/>
    <property type="molecule type" value="Genomic_DNA"/>
</dbReference>
<dbReference type="Gene3D" id="3.30.530.20">
    <property type="match status" value="1"/>
</dbReference>
<dbReference type="PANTHER" id="PTHR38588">
    <property type="entry name" value="BLL0334 PROTEIN"/>
    <property type="match status" value="1"/>
</dbReference>